<gene>
    <name evidence="1" type="ORF">AS888_05660</name>
</gene>
<comment type="caution">
    <text evidence="1">The sequence shown here is derived from an EMBL/GenBank/DDBJ whole genome shotgun (WGS) entry which is preliminary data.</text>
</comment>
<sequence length="114" mass="13410">MSDDEMDYNELMQGKGFIYLEEIFEPKENSLRLLINRSRLNNDLPMVQLEFESYISYSVIDECFSYSIDNSEISKGELFRIYTKSRYSDLTKLATNEREDICPSENTFIISFPA</sequence>
<protein>
    <submittedName>
        <fullName evidence="1">Uncharacterized protein</fullName>
    </submittedName>
</protein>
<dbReference type="Proteomes" id="UP000064189">
    <property type="component" value="Unassembled WGS sequence"/>
</dbReference>
<dbReference type="AlphaFoldDB" id="A0A109N1V6"/>
<name>A0A109N1V6_9BACI</name>
<accession>A0A109N1V6</accession>
<organism evidence="1 2">
    <name type="scientific">Peribacillus simplex</name>
    <dbReference type="NCBI Taxonomy" id="1478"/>
    <lineage>
        <taxon>Bacteria</taxon>
        <taxon>Bacillati</taxon>
        <taxon>Bacillota</taxon>
        <taxon>Bacilli</taxon>
        <taxon>Bacillales</taxon>
        <taxon>Bacillaceae</taxon>
        <taxon>Peribacillus</taxon>
    </lineage>
</organism>
<evidence type="ECO:0000313" key="2">
    <source>
        <dbReference type="Proteomes" id="UP000064189"/>
    </source>
</evidence>
<keyword evidence="2" id="KW-1185">Reference proteome</keyword>
<evidence type="ECO:0000313" key="1">
    <source>
        <dbReference type="EMBL" id="KWW21964.1"/>
    </source>
</evidence>
<proteinExistence type="predicted"/>
<dbReference type="EMBL" id="LNNH01000010">
    <property type="protein sequence ID" value="KWW21964.1"/>
    <property type="molecule type" value="Genomic_DNA"/>
</dbReference>
<dbReference type="RefSeq" id="WP_061140964.1">
    <property type="nucleotide sequence ID" value="NZ_LNNH01000010.1"/>
</dbReference>
<reference evidence="1 2" key="1">
    <citation type="submission" date="2015-11" db="EMBL/GenBank/DDBJ databases">
        <title>Genome Sequence of Bacillus simplex strain VanAntwerpen2.</title>
        <authorList>
            <person name="Couger M.B."/>
        </authorList>
    </citation>
    <scope>NUCLEOTIDE SEQUENCE [LARGE SCALE GENOMIC DNA]</scope>
    <source>
        <strain evidence="1 2">VanAntwerpen02</strain>
    </source>
</reference>